<dbReference type="InterPro" id="IPR023398">
    <property type="entry name" value="TIF_eIF4e-like"/>
</dbReference>
<dbReference type="Gene3D" id="3.30.760.10">
    <property type="entry name" value="RNA Cap, Translation Initiation Factor Eif4e"/>
    <property type="match status" value="1"/>
</dbReference>
<gene>
    <name evidence="5" type="ORF">PLBR_LOCUS7770</name>
</gene>
<dbReference type="GO" id="GO:0005737">
    <property type="term" value="C:cytoplasm"/>
    <property type="evidence" value="ECO:0007669"/>
    <property type="project" value="TreeGrafter"/>
</dbReference>
<dbReference type="PANTHER" id="PTHR12537">
    <property type="entry name" value="RNA BINDING PROTEIN PUMILIO-RELATED"/>
    <property type="match status" value="1"/>
</dbReference>
<dbReference type="GO" id="GO:0003743">
    <property type="term" value="F:translation initiation factor activity"/>
    <property type="evidence" value="ECO:0007669"/>
    <property type="project" value="InterPro"/>
</dbReference>
<protein>
    <recommendedName>
        <fullName evidence="4">PUM-HD domain-containing protein</fullName>
    </recommendedName>
</protein>
<organism evidence="5 6">
    <name type="scientific">Plasmodiophora brassicae</name>
    <name type="common">Clubroot disease agent</name>
    <dbReference type="NCBI Taxonomy" id="37360"/>
    <lineage>
        <taxon>Eukaryota</taxon>
        <taxon>Sar</taxon>
        <taxon>Rhizaria</taxon>
        <taxon>Endomyxa</taxon>
        <taxon>Phytomyxea</taxon>
        <taxon>Plasmodiophorida</taxon>
        <taxon>Plasmodiophoridae</taxon>
        <taxon>Plasmodiophora</taxon>
    </lineage>
</organism>
<dbReference type="Gene3D" id="1.25.10.10">
    <property type="entry name" value="Leucine-rich Repeat Variant"/>
    <property type="match status" value="1"/>
</dbReference>
<dbReference type="SMART" id="SM00025">
    <property type="entry name" value="Pumilio"/>
    <property type="match status" value="4"/>
</dbReference>
<evidence type="ECO:0000259" key="4">
    <source>
        <dbReference type="PROSITE" id="PS50303"/>
    </source>
</evidence>
<dbReference type="InterPro" id="IPR001040">
    <property type="entry name" value="TIF_eIF_4E"/>
</dbReference>
<keyword evidence="5" id="KW-0496">Mitochondrion</keyword>
<evidence type="ECO:0000313" key="5">
    <source>
        <dbReference type="EMBL" id="SPR00555.1"/>
    </source>
</evidence>
<name>A0A3P3YK42_PLABS</name>
<sequence length="892" mass="98517">MKIKGYDLAHEWALQVHNPQGAVFDLARFRNIQGFWSVANNLDHILAHIPADSTMHLLKAFARPFWPMQIPGGEWVIPIDEVAQASKSFLEVAMMVVGEVCTHSDDILGVILERFPASDTATIIVKNANDPSKSNDFTSRCRSVLDLDDHVHIEYRRSQSRSDAADPLVRERFRQMEESTDETPEPDISSCPAVLSYDRQFMKRMAYSEGCLDLPSYLRDFDWSSMTSSWPTATTFVTDWTAGPAADVDTVANDLADLEYIKVAEACLDAESRTSSPSNVDTDVGAILLRWQGCPYCTRAYADDDLEIIGPRLCPGHHQHVVHVSCQGEQYPGDLRAHAPYRFVAVDDGGSVVRRPVSDRMSVCQVDIKVGHLIGPVGYWSTQARAISHHDANTDLDTLTVNLPSSSSSSFAWKPVCFRMAIRIRLVASGLHWDHDIELFASSLSSSSYRALVDHGHEVVITLQTTADGLHGLSSLQYSFRRSVVVVNAPLPASTSGGQPAPVAHRNEGGGRVGVHQSAGGRWALVASSPADDRDLVAKTLYRRARQQVASRLLQDEMSTCRSCDLDQMVEALGPRLADLMMDPFGHYTAERLVQVANPVQRRRLLALGLGGGDQMRQVACHKLGSFSLQAMMPLLGHCPDALIKAMVAHLPAMMVSPSGHYVVLRYIDLFGCHNAIVDAARVQAVALASDHYGLRVMKVIVAHETRLGGGRPQVVCRALADSVLRLVENQYGNYIVQLVLVDGSDQDVIDSIYGQMAGRFAKLSKQKFSSNVVEKCIEAGTPARRGRVIDELIVAVGLLIRDRFGNYVLQKALEYASDRQMDALGAAINRHLYLLRDNVRSKWISILADRVALRVARLDPCHDDDRLQFTSAASGQLRRPHQQHQEQEVGI</sequence>
<dbReference type="Proteomes" id="UP000290189">
    <property type="component" value="Unassembled WGS sequence"/>
</dbReference>
<dbReference type="SUPFAM" id="SSF48371">
    <property type="entry name" value="ARM repeat"/>
    <property type="match status" value="1"/>
</dbReference>
<dbReference type="Pfam" id="PF00806">
    <property type="entry name" value="PUF"/>
    <property type="match status" value="4"/>
</dbReference>
<accession>A0A3P3YK42</accession>
<proteinExistence type="predicted"/>
<dbReference type="PROSITE" id="PS50302">
    <property type="entry name" value="PUM"/>
    <property type="match status" value="4"/>
</dbReference>
<feature type="repeat" description="Pumilio" evidence="2">
    <location>
        <begin position="719"/>
        <end position="755"/>
    </location>
</feature>
<reference evidence="5 6" key="1">
    <citation type="submission" date="2018-03" db="EMBL/GenBank/DDBJ databases">
        <authorList>
            <person name="Fogelqvist J."/>
        </authorList>
    </citation>
    <scope>NUCLEOTIDE SEQUENCE [LARGE SCALE GENOMIC DNA]</scope>
</reference>
<feature type="repeat" description="Pumilio" evidence="2">
    <location>
        <begin position="792"/>
        <end position="827"/>
    </location>
</feature>
<dbReference type="EMBL" id="OVEO01000014">
    <property type="protein sequence ID" value="SPR00555.1"/>
    <property type="molecule type" value="Genomic_DNA"/>
</dbReference>
<feature type="repeat" description="Pumilio" evidence="2">
    <location>
        <begin position="756"/>
        <end position="791"/>
    </location>
</feature>
<evidence type="ECO:0000256" key="1">
    <source>
        <dbReference type="ARBA" id="ARBA00022737"/>
    </source>
</evidence>
<dbReference type="InterPro" id="IPR033133">
    <property type="entry name" value="PUM-HD"/>
</dbReference>
<dbReference type="Pfam" id="PF01652">
    <property type="entry name" value="IF4E"/>
    <property type="match status" value="1"/>
</dbReference>
<dbReference type="InterPro" id="IPR016024">
    <property type="entry name" value="ARM-type_fold"/>
</dbReference>
<feature type="region of interest" description="Disordered" evidence="3">
    <location>
        <begin position="873"/>
        <end position="892"/>
    </location>
</feature>
<dbReference type="InterPro" id="IPR001313">
    <property type="entry name" value="Pumilio_RNA-bd_rpt"/>
</dbReference>
<evidence type="ECO:0000313" key="6">
    <source>
        <dbReference type="Proteomes" id="UP000290189"/>
    </source>
</evidence>
<evidence type="ECO:0000256" key="2">
    <source>
        <dbReference type="PROSITE-ProRule" id="PRU00317"/>
    </source>
</evidence>
<keyword evidence="1" id="KW-0677">Repeat</keyword>
<geneLocation type="mitochondrion" evidence="5"/>
<evidence type="ECO:0000256" key="3">
    <source>
        <dbReference type="SAM" id="MobiDB-lite"/>
    </source>
</evidence>
<dbReference type="InterPro" id="IPR011989">
    <property type="entry name" value="ARM-like"/>
</dbReference>
<feature type="domain" description="PUM-HD" evidence="4">
    <location>
        <begin position="514"/>
        <end position="853"/>
    </location>
</feature>
<dbReference type="GO" id="GO:0010608">
    <property type="term" value="P:post-transcriptional regulation of gene expression"/>
    <property type="evidence" value="ECO:0007669"/>
    <property type="project" value="TreeGrafter"/>
</dbReference>
<dbReference type="PANTHER" id="PTHR12537:SF13">
    <property type="entry name" value="PUMILIO HOMOLOGY DOMAIN FAMILY MEMBER 4"/>
    <property type="match status" value="1"/>
</dbReference>
<dbReference type="AlphaFoldDB" id="A0A3P3YK42"/>
<dbReference type="PROSITE" id="PS50303">
    <property type="entry name" value="PUM_HD"/>
    <property type="match status" value="1"/>
</dbReference>
<dbReference type="GO" id="GO:0003729">
    <property type="term" value="F:mRNA binding"/>
    <property type="evidence" value="ECO:0007669"/>
    <property type="project" value="TreeGrafter"/>
</dbReference>
<dbReference type="SUPFAM" id="SSF55418">
    <property type="entry name" value="eIF4e-like"/>
    <property type="match status" value="1"/>
</dbReference>
<feature type="repeat" description="Pumilio" evidence="2">
    <location>
        <begin position="572"/>
        <end position="607"/>
    </location>
</feature>